<evidence type="ECO:0000256" key="10">
    <source>
        <dbReference type="SAM" id="Phobius"/>
    </source>
</evidence>
<evidence type="ECO:0000256" key="9">
    <source>
        <dbReference type="ARBA" id="ARBA00033006"/>
    </source>
</evidence>
<gene>
    <name evidence="12" type="primary">LOC101855755</name>
</gene>
<proteinExistence type="inferred from homology"/>
<dbReference type="PANTHER" id="PTHR42650:SF1">
    <property type="entry name" value="GUIDED ENTRY OF TAIL-ANCHORED PROTEINS FACTOR 1"/>
    <property type="match status" value="1"/>
</dbReference>
<evidence type="ECO:0000256" key="4">
    <source>
        <dbReference type="ARBA" id="ARBA00022692"/>
    </source>
</evidence>
<dbReference type="InterPro" id="IPR028945">
    <property type="entry name" value="Get1"/>
</dbReference>
<feature type="transmembrane region" description="Helical" evidence="10">
    <location>
        <begin position="92"/>
        <end position="116"/>
    </location>
</feature>
<evidence type="ECO:0000256" key="2">
    <source>
        <dbReference type="ARBA" id="ARBA00010799"/>
    </source>
</evidence>
<evidence type="ECO:0000313" key="12">
    <source>
        <dbReference type="RefSeq" id="XP_005109682.1"/>
    </source>
</evidence>
<keyword evidence="11" id="KW-1185">Reference proteome</keyword>
<feature type="transmembrane region" description="Helical" evidence="10">
    <location>
        <begin position="136"/>
        <end position="154"/>
    </location>
</feature>
<protein>
    <recommendedName>
        <fullName evidence="3">Guided entry of tail-anchored proteins factor 1</fullName>
    </recommendedName>
    <alternativeName>
        <fullName evidence="8">Tail-anchored protein insertion receptor WRB</fullName>
    </alternativeName>
    <alternativeName>
        <fullName evidence="9">Tryptophan-rich basic protein</fullName>
    </alternativeName>
</protein>
<dbReference type="Gene3D" id="1.10.287.660">
    <property type="entry name" value="Helix hairpin bin"/>
    <property type="match status" value="1"/>
</dbReference>
<accession>A0ABM0K681</accession>
<reference evidence="12" key="1">
    <citation type="submission" date="2025-08" db="UniProtKB">
        <authorList>
            <consortium name="RefSeq"/>
        </authorList>
    </citation>
    <scope>IDENTIFICATION</scope>
</reference>
<dbReference type="RefSeq" id="XP_005109682.1">
    <property type="nucleotide sequence ID" value="XM_005109625.2"/>
</dbReference>
<name>A0ABM0K681_APLCA</name>
<dbReference type="GeneID" id="101855755"/>
<comment type="subcellular location">
    <subcellularLocation>
        <location evidence="1">Endoplasmic reticulum membrane</location>
        <topology evidence="1">Multi-pass membrane protein</topology>
    </subcellularLocation>
</comment>
<evidence type="ECO:0000256" key="1">
    <source>
        <dbReference type="ARBA" id="ARBA00004477"/>
    </source>
</evidence>
<keyword evidence="6 10" id="KW-1133">Transmembrane helix</keyword>
<dbReference type="InterPro" id="IPR029012">
    <property type="entry name" value="Helix_hairpin_bin_sf"/>
</dbReference>
<evidence type="ECO:0000256" key="5">
    <source>
        <dbReference type="ARBA" id="ARBA00022824"/>
    </source>
</evidence>
<keyword evidence="7 10" id="KW-0472">Membrane</keyword>
<evidence type="ECO:0000256" key="3">
    <source>
        <dbReference type="ARBA" id="ARBA00017951"/>
    </source>
</evidence>
<dbReference type="Proteomes" id="UP000694888">
    <property type="component" value="Unplaced"/>
</dbReference>
<keyword evidence="4 10" id="KW-0812">Transmembrane</keyword>
<comment type="similarity">
    <text evidence="2">Belongs to the WRB/GET1 family.</text>
</comment>
<evidence type="ECO:0000256" key="7">
    <source>
        <dbReference type="ARBA" id="ARBA00023136"/>
    </source>
</evidence>
<evidence type="ECO:0000313" key="11">
    <source>
        <dbReference type="Proteomes" id="UP000694888"/>
    </source>
</evidence>
<evidence type="ECO:0000256" key="8">
    <source>
        <dbReference type="ARBA" id="ARBA00032437"/>
    </source>
</evidence>
<dbReference type="PANTHER" id="PTHR42650">
    <property type="entry name" value="TAIL-ANCHORED PROTEIN INSERTION RECEPTOR WRB"/>
    <property type="match status" value="1"/>
</dbReference>
<dbReference type="Pfam" id="PF04420">
    <property type="entry name" value="CHD5"/>
    <property type="match status" value="1"/>
</dbReference>
<sequence length="168" mass="18762">MYLMVFIFLLEVFFALVPKYVGEISAMIGKTLFKITDNEMSVRSEIADLKEEQSGLSVTDDFAKYARLQRRIDKLLSQVKEKGGERKSRVTYLRMVVTVAIYVVHALIMLGLMVSLRSQPLLTFPPSWVSPLTKLVAFPTGIPGALGLGCWLLVSNSVIYRGKMLAGI</sequence>
<feature type="transmembrane region" description="Helical" evidence="10">
    <location>
        <begin position="6"/>
        <end position="22"/>
    </location>
</feature>
<keyword evidence="5" id="KW-0256">Endoplasmic reticulum</keyword>
<organism evidence="11 12">
    <name type="scientific">Aplysia californica</name>
    <name type="common">California sea hare</name>
    <dbReference type="NCBI Taxonomy" id="6500"/>
    <lineage>
        <taxon>Eukaryota</taxon>
        <taxon>Metazoa</taxon>
        <taxon>Spiralia</taxon>
        <taxon>Lophotrochozoa</taxon>
        <taxon>Mollusca</taxon>
        <taxon>Gastropoda</taxon>
        <taxon>Heterobranchia</taxon>
        <taxon>Euthyneura</taxon>
        <taxon>Tectipleura</taxon>
        <taxon>Aplysiida</taxon>
        <taxon>Aplysioidea</taxon>
        <taxon>Aplysiidae</taxon>
        <taxon>Aplysia</taxon>
    </lineage>
</organism>
<evidence type="ECO:0000256" key="6">
    <source>
        <dbReference type="ARBA" id="ARBA00022989"/>
    </source>
</evidence>